<dbReference type="InterPro" id="IPR036291">
    <property type="entry name" value="NAD(P)-bd_dom_sf"/>
</dbReference>
<dbReference type="eggNOG" id="COG1028">
    <property type="taxonomic scope" value="Bacteria"/>
</dbReference>
<name>Q0RML0_FRAAA</name>
<reference evidence="1 2" key="1">
    <citation type="journal article" date="2007" name="Genome Res.">
        <title>Genome characteristics of facultatively symbiotic Frankia sp. strains reflect host range and host plant biogeography.</title>
        <authorList>
            <person name="Normand P."/>
            <person name="Lapierre P."/>
            <person name="Tisa L.S."/>
            <person name="Gogarten J.P."/>
            <person name="Alloisio N."/>
            <person name="Bagnarol E."/>
            <person name="Bassi C.A."/>
            <person name="Berry A.M."/>
            <person name="Bickhart D.M."/>
            <person name="Choisne N."/>
            <person name="Couloux A."/>
            <person name="Cournoyer B."/>
            <person name="Cruveiller S."/>
            <person name="Daubin V."/>
            <person name="Demange N."/>
            <person name="Francino M.P."/>
            <person name="Goltsman E."/>
            <person name="Huang Y."/>
            <person name="Kopp O.R."/>
            <person name="Labarre L."/>
            <person name="Lapidus A."/>
            <person name="Lavire C."/>
            <person name="Marechal J."/>
            <person name="Martinez M."/>
            <person name="Mastronunzio J.E."/>
            <person name="Mullin B.C."/>
            <person name="Niemann J."/>
            <person name="Pujic P."/>
            <person name="Rawnsley T."/>
            <person name="Rouy Z."/>
            <person name="Schenowitz C."/>
            <person name="Sellstedt A."/>
            <person name="Tavares F."/>
            <person name="Tomkins J.P."/>
            <person name="Vallenet D."/>
            <person name="Valverde C."/>
            <person name="Wall L.G."/>
            <person name="Wang Y."/>
            <person name="Medigue C."/>
            <person name="Benson D.R."/>
        </authorList>
    </citation>
    <scope>NUCLEOTIDE SEQUENCE [LARGE SCALE GENOMIC DNA]</scope>
    <source>
        <strain evidence="2">DSM 45986 / CECT 9034 / ACN14a</strain>
    </source>
</reference>
<dbReference type="KEGG" id="fal:FRAAL2593"/>
<dbReference type="AlphaFoldDB" id="Q0RML0"/>
<organism evidence="1 2">
    <name type="scientific">Frankia alni (strain DSM 45986 / CECT 9034 / ACN14a)</name>
    <dbReference type="NCBI Taxonomy" id="326424"/>
    <lineage>
        <taxon>Bacteria</taxon>
        <taxon>Bacillati</taxon>
        <taxon>Actinomycetota</taxon>
        <taxon>Actinomycetes</taxon>
        <taxon>Frankiales</taxon>
        <taxon>Frankiaceae</taxon>
        <taxon>Frankia</taxon>
    </lineage>
</organism>
<dbReference type="RefSeq" id="WP_011603747.1">
    <property type="nucleotide sequence ID" value="NC_008278.1"/>
</dbReference>
<dbReference type="HOGENOM" id="CLU_2342654_0_0_11"/>
<dbReference type="Gene3D" id="3.40.50.720">
    <property type="entry name" value="NAD(P)-binding Rossmann-like Domain"/>
    <property type="match status" value="1"/>
</dbReference>
<keyword evidence="2" id="KW-1185">Reference proteome</keyword>
<dbReference type="SUPFAM" id="SSF51735">
    <property type="entry name" value="NAD(P)-binding Rossmann-fold domains"/>
    <property type="match status" value="1"/>
</dbReference>
<sequence length="97" mass="10231">MGKLDGRVSLITGTAGGQGLSHAVRLTIAGADVIAVDLCEPIASVPFPRATPEILAQIVKVIDALGRGWKSYSGRRASARGTTFRWRACSSMELMST</sequence>
<dbReference type="Proteomes" id="UP000000657">
    <property type="component" value="Chromosome"/>
</dbReference>
<accession>Q0RML0</accession>
<evidence type="ECO:0000313" key="1">
    <source>
        <dbReference type="EMBL" id="CAJ61240.1"/>
    </source>
</evidence>
<gene>
    <name evidence="1" type="ordered locus">FRAAL2593</name>
</gene>
<evidence type="ECO:0000313" key="2">
    <source>
        <dbReference type="Proteomes" id="UP000000657"/>
    </source>
</evidence>
<dbReference type="EMBL" id="CT573213">
    <property type="protein sequence ID" value="CAJ61240.1"/>
    <property type="molecule type" value="Genomic_DNA"/>
</dbReference>
<protein>
    <submittedName>
        <fullName evidence="1">Dehydrogenase (Oxidoreductase, short-chain dehydrogenase/reductase family)</fullName>
    </submittedName>
</protein>
<proteinExistence type="predicted"/>
<dbReference type="STRING" id="326424.FRAAL2593"/>